<dbReference type="PANTHER" id="PTHR21178:SF8">
    <property type="entry name" value="CILIA- AND FLAGELLA-ASSOCIATED PROTEIN 61"/>
    <property type="match status" value="1"/>
</dbReference>
<name>A0AAE0QAT4_9TELE</name>
<dbReference type="SUPFAM" id="SSF51905">
    <property type="entry name" value="FAD/NAD(P)-binding domain"/>
    <property type="match status" value="1"/>
</dbReference>
<sequence>MAGKFNNLTLISPHGLPKHLSTDNMSFLATSHYYSKQDHAQLSLHSWVNVVKGKMTAIDRRMTCVQINGDHRIPYDHLILCTGQQYQMSCPTGIDITTWSSTSSVPEQYIRRYTGHIPSNLFTLNDQQDCIQAYHWLMENFLQQEGNAVVYGNTIDVYTCVETLLNLGVTGSRIHMVHQTAAGSPSCFQNLTVYQAVRTALEKKDVWVYHNCLLAQMNDGQHPEPLTSVSFTTDGPPLRLKCAVFFNFSCKGVDYDSFKAINSAYLLFDGRLVIDSTYHTNDCKIHAAGPLTKLSRRCYADQWSHSYFNSKEVGQELASMLLHLFDPTLEPSTKPVPNADRLIPIYKQPKITGKSL</sequence>
<gene>
    <name evidence="1" type="ORF">QTP70_009384</name>
</gene>
<dbReference type="EMBL" id="JAUCMX010000019">
    <property type="protein sequence ID" value="KAK3516322.1"/>
    <property type="molecule type" value="Genomic_DNA"/>
</dbReference>
<dbReference type="PANTHER" id="PTHR21178">
    <property type="entry name" value="CILIA- AND FLAGELLA-ASSOCIATED PROTEIN 61"/>
    <property type="match status" value="1"/>
</dbReference>
<evidence type="ECO:0000313" key="1">
    <source>
        <dbReference type="EMBL" id="KAK3516322.1"/>
    </source>
</evidence>
<dbReference type="AlphaFoldDB" id="A0AAE0QAT4"/>
<dbReference type="Gene3D" id="3.50.50.60">
    <property type="entry name" value="FAD/NAD(P)-binding domain"/>
    <property type="match status" value="2"/>
</dbReference>
<dbReference type="InterPro" id="IPR038884">
    <property type="entry name" value="CFAP61"/>
</dbReference>
<evidence type="ECO:0000313" key="2">
    <source>
        <dbReference type="Proteomes" id="UP001274896"/>
    </source>
</evidence>
<proteinExistence type="predicted"/>
<dbReference type="InterPro" id="IPR036188">
    <property type="entry name" value="FAD/NAD-bd_sf"/>
</dbReference>
<dbReference type="Proteomes" id="UP001274896">
    <property type="component" value="Unassembled WGS sequence"/>
</dbReference>
<protein>
    <submittedName>
        <fullName evidence="1">Uncharacterized protein</fullName>
    </submittedName>
</protein>
<keyword evidence="2" id="KW-1185">Reference proteome</keyword>
<comment type="caution">
    <text evidence="1">The sequence shown here is derived from an EMBL/GenBank/DDBJ whole genome shotgun (WGS) entry which is preliminary data.</text>
</comment>
<reference evidence="1" key="1">
    <citation type="submission" date="2023-06" db="EMBL/GenBank/DDBJ databases">
        <title>Male Hemibagrus guttatus genome.</title>
        <authorList>
            <person name="Bian C."/>
        </authorList>
    </citation>
    <scope>NUCLEOTIDE SEQUENCE</scope>
    <source>
        <strain evidence="1">Male_cb2023</strain>
        <tissue evidence="1">Muscle</tissue>
    </source>
</reference>
<accession>A0AAE0QAT4</accession>
<organism evidence="1 2">
    <name type="scientific">Hemibagrus guttatus</name>
    <dbReference type="NCBI Taxonomy" id="175788"/>
    <lineage>
        <taxon>Eukaryota</taxon>
        <taxon>Metazoa</taxon>
        <taxon>Chordata</taxon>
        <taxon>Craniata</taxon>
        <taxon>Vertebrata</taxon>
        <taxon>Euteleostomi</taxon>
        <taxon>Actinopterygii</taxon>
        <taxon>Neopterygii</taxon>
        <taxon>Teleostei</taxon>
        <taxon>Ostariophysi</taxon>
        <taxon>Siluriformes</taxon>
        <taxon>Bagridae</taxon>
        <taxon>Hemibagrus</taxon>
    </lineage>
</organism>